<dbReference type="GO" id="GO:0016579">
    <property type="term" value="P:protein deubiquitination"/>
    <property type="evidence" value="ECO:0007669"/>
    <property type="project" value="InterPro"/>
</dbReference>
<protein>
    <recommendedName>
        <fullName evidence="2">ubiquitinyl hydrolase 1</fullName>
        <ecNumber evidence="2">3.4.19.12</ecNumber>
    </recommendedName>
</protein>
<reference evidence="8" key="1">
    <citation type="submission" date="2022-07" db="EMBL/GenBank/DDBJ databases">
        <title>Phylogenomic reconstructions and comparative analyses of Kickxellomycotina fungi.</title>
        <authorList>
            <person name="Reynolds N.K."/>
            <person name="Stajich J.E."/>
            <person name="Barry K."/>
            <person name="Grigoriev I.V."/>
            <person name="Crous P."/>
            <person name="Smith M.E."/>
        </authorList>
    </citation>
    <scope>NUCLEOTIDE SEQUENCE</scope>
    <source>
        <strain evidence="8">RSA 1196</strain>
    </source>
</reference>
<dbReference type="PANTHER" id="PTHR13291:SF0">
    <property type="entry name" value="JOSEPHIN-LIKE PROTEIN"/>
    <property type="match status" value="1"/>
</dbReference>
<evidence type="ECO:0000256" key="1">
    <source>
        <dbReference type="ARBA" id="ARBA00000707"/>
    </source>
</evidence>
<dbReference type="Proteomes" id="UP001150925">
    <property type="component" value="Unassembled WGS sequence"/>
</dbReference>
<feature type="domain" description="Josephin" evidence="7">
    <location>
        <begin position="2"/>
        <end position="102"/>
    </location>
</feature>
<dbReference type="Pfam" id="PF02099">
    <property type="entry name" value="Josephin"/>
    <property type="match status" value="1"/>
</dbReference>
<dbReference type="GO" id="GO:0004843">
    <property type="term" value="F:cysteine-type deubiquitinase activity"/>
    <property type="evidence" value="ECO:0007669"/>
    <property type="project" value="UniProtKB-EC"/>
</dbReference>
<dbReference type="PROSITE" id="PS50957">
    <property type="entry name" value="JOSEPHIN"/>
    <property type="match status" value="1"/>
</dbReference>
<evidence type="ECO:0000256" key="4">
    <source>
        <dbReference type="ARBA" id="ARBA00022786"/>
    </source>
</evidence>
<dbReference type="Gene3D" id="3.90.70.40">
    <property type="match status" value="1"/>
</dbReference>
<evidence type="ECO:0000256" key="5">
    <source>
        <dbReference type="ARBA" id="ARBA00022801"/>
    </source>
</evidence>
<keyword evidence="3" id="KW-0645">Protease</keyword>
<dbReference type="OrthoDB" id="10063692at2759"/>
<comment type="catalytic activity">
    <reaction evidence="1">
        <text>Thiol-dependent hydrolysis of ester, thioester, amide, peptide and isopeptide bonds formed by the C-terminal Gly of ubiquitin (a 76-residue protein attached to proteins as an intracellular targeting signal).</text>
        <dbReference type="EC" id="3.4.19.12"/>
    </reaction>
</comment>
<sequence>MTSPVYHERQTYWLCAKLQGPVFQSTDLEKMADDLAQQANEIRSSWWNPHKWLWGFGNYDINVITRALEQHQLDIKWFDQRKAYQQRVCQRTLAILRVGEEE</sequence>
<organism evidence="8 9">
    <name type="scientific">Dispira parvispora</name>
    <dbReference type="NCBI Taxonomy" id="1520584"/>
    <lineage>
        <taxon>Eukaryota</taxon>
        <taxon>Fungi</taxon>
        <taxon>Fungi incertae sedis</taxon>
        <taxon>Zoopagomycota</taxon>
        <taxon>Kickxellomycotina</taxon>
        <taxon>Dimargaritomycetes</taxon>
        <taxon>Dimargaritales</taxon>
        <taxon>Dimargaritaceae</taxon>
        <taxon>Dispira</taxon>
    </lineage>
</organism>
<name>A0A9W8APU5_9FUNG</name>
<evidence type="ECO:0000256" key="6">
    <source>
        <dbReference type="PROSITE-ProRule" id="PRU00331"/>
    </source>
</evidence>
<dbReference type="AlphaFoldDB" id="A0A9W8APU5"/>
<accession>A0A9W8APU5</accession>
<dbReference type="EMBL" id="JANBPY010000632">
    <property type="protein sequence ID" value="KAJ1965080.1"/>
    <property type="molecule type" value="Genomic_DNA"/>
</dbReference>
<gene>
    <name evidence="8" type="ORF">IWQ62_002752</name>
</gene>
<comment type="caution">
    <text evidence="8">The sequence shown here is derived from an EMBL/GenBank/DDBJ whole genome shotgun (WGS) entry which is preliminary data.</text>
</comment>
<evidence type="ECO:0000256" key="2">
    <source>
        <dbReference type="ARBA" id="ARBA00012759"/>
    </source>
</evidence>
<evidence type="ECO:0000313" key="8">
    <source>
        <dbReference type="EMBL" id="KAJ1965080.1"/>
    </source>
</evidence>
<keyword evidence="4" id="KW-0833">Ubl conjugation pathway</keyword>
<dbReference type="PANTHER" id="PTHR13291">
    <property type="entry name" value="JOSEPHIN 1, 2"/>
    <property type="match status" value="1"/>
</dbReference>
<dbReference type="InterPro" id="IPR006155">
    <property type="entry name" value="Josephin"/>
</dbReference>
<evidence type="ECO:0000259" key="7">
    <source>
        <dbReference type="PROSITE" id="PS50957"/>
    </source>
</evidence>
<proteinExistence type="predicted"/>
<evidence type="ECO:0000313" key="9">
    <source>
        <dbReference type="Proteomes" id="UP001150925"/>
    </source>
</evidence>
<dbReference type="GO" id="GO:0006508">
    <property type="term" value="P:proteolysis"/>
    <property type="evidence" value="ECO:0007669"/>
    <property type="project" value="UniProtKB-KW"/>
</dbReference>
<dbReference type="EC" id="3.4.19.12" evidence="2"/>
<dbReference type="InterPro" id="IPR040053">
    <property type="entry name" value="JOSD1/2"/>
</dbReference>
<evidence type="ECO:0000256" key="3">
    <source>
        <dbReference type="ARBA" id="ARBA00022670"/>
    </source>
</evidence>
<comment type="caution">
    <text evidence="6">Lacks conserved residue(s) required for the propagation of feature annotation.</text>
</comment>
<keyword evidence="9" id="KW-1185">Reference proteome</keyword>
<keyword evidence="5" id="KW-0378">Hydrolase</keyword>